<organism evidence="2 3">
    <name type="scientific">Anopheles atroparvus</name>
    <name type="common">European mosquito</name>
    <dbReference type="NCBI Taxonomy" id="41427"/>
    <lineage>
        <taxon>Eukaryota</taxon>
        <taxon>Metazoa</taxon>
        <taxon>Ecdysozoa</taxon>
        <taxon>Arthropoda</taxon>
        <taxon>Hexapoda</taxon>
        <taxon>Insecta</taxon>
        <taxon>Pterygota</taxon>
        <taxon>Neoptera</taxon>
        <taxon>Endopterygota</taxon>
        <taxon>Diptera</taxon>
        <taxon>Nematocera</taxon>
        <taxon>Culicoidea</taxon>
        <taxon>Culicidae</taxon>
        <taxon>Anophelinae</taxon>
        <taxon>Anopheles</taxon>
    </lineage>
</organism>
<evidence type="ECO:0000313" key="3">
    <source>
        <dbReference type="Proteomes" id="UP000075880"/>
    </source>
</evidence>
<sequence length="168" mass="18934">RDRANRTKRIASEKKRKKFDTESAVTVSERERGKFLVEAGFSRTRDARGASSILQRRHRYVSGTRGRCRRRRGGRGRAAHAPAHLRHGQHHALAVRPVAPVAHLVPSGRARDGSSTERRPLDDPPVQDRHCGPTPAPLHPPYSVPQCRTLGRHRHRRHLEACDSADAR</sequence>
<evidence type="ECO:0000256" key="1">
    <source>
        <dbReference type="SAM" id="MobiDB-lite"/>
    </source>
</evidence>
<proteinExistence type="predicted"/>
<dbReference type="EnsemblMetazoa" id="ENSAATROPT014637">
    <property type="protein sequence ID" value="ENSAATROPP013331"/>
    <property type="gene ID" value="ENSAATROPG011876"/>
</dbReference>
<dbReference type="Proteomes" id="UP000075880">
    <property type="component" value="Unassembled WGS sequence"/>
</dbReference>
<feature type="compositionally biased region" description="Basic and acidic residues" evidence="1">
    <location>
        <begin position="1"/>
        <end position="13"/>
    </location>
</feature>
<feature type="region of interest" description="Disordered" evidence="1">
    <location>
        <begin position="106"/>
        <end position="146"/>
    </location>
</feature>
<accession>A0AAG5DQ92</accession>
<dbReference type="AlphaFoldDB" id="A0AAG5DQ92"/>
<feature type="region of interest" description="Disordered" evidence="1">
    <location>
        <begin position="1"/>
        <end position="24"/>
    </location>
</feature>
<reference evidence="2" key="1">
    <citation type="submission" date="2024-04" db="UniProtKB">
        <authorList>
            <consortium name="EnsemblMetazoa"/>
        </authorList>
    </citation>
    <scope>IDENTIFICATION</scope>
    <source>
        <strain evidence="2">EBRO</strain>
    </source>
</reference>
<feature type="compositionally biased region" description="Basic and acidic residues" evidence="1">
    <location>
        <begin position="109"/>
        <end position="131"/>
    </location>
</feature>
<feature type="region of interest" description="Disordered" evidence="1">
    <location>
        <begin position="62"/>
        <end position="90"/>
    </location>
</feature>
<feature type="compositionally biased region" description="Pro residues" evidence="1">
    <location>
        <begin position="134"/>
        <end position="143"/>
    </location>
</feature>
<keyword evidence="3" id="KW-1185">Reference proteome</keyword>
<protein>
    <submittedName>
        <fullName evidence="2">Uncharacterized protein</fullName>
    </submittedName>
</protein>
<evidence type="ECO:0000313" key="2">
    <source>
        <dbReference type="EnsemblMetazoa" id="ENSAATROPP013331"/>
    </source>
</evidence>
<name>A0AAG5DQ92_ANOAO</name>